<dbReference type="Proteomes" id="UP000823775">
    <property type="component" value="Unassembled WGS sequence"/>
</dbReference>
<dbReference type="EMBL" id="JACEIK010008211">
    <property type="protein sequence ID" value="MCE3051159.1"/>
    <property type="molecule type" value="Genomic_DNA"/>
</dbReference>
<organism evidence="1 2">
    <name type="scientific">Datura stramonium</name>
    <name type="common">Jimsonweed</name>
    <name type="synonym">Common thornapple</name>
    <dbReference type="NCBI Taxonomy" id="4076"/>
    <lineage>
        <taxon>Eukaryota</taxon>
        <taxon>Viridiplantae</taxon>
        <taxon>Streptophyta</taxon>
        <taxon>Embryophyta</taxon>
        <taxon>Tracheophyta</taxon>
        <taxon>Spermatophyta</taxon>
        <taxon>Magnoliopsida</taxon>
        <taxon>eudicotyledons</taxon>
        <taxon>Gunneridae</taxon>
        <taxon>Pentapetalae</taxon>
        <taxon>asterids</taxon>
        <taxon>lamiids</taxon>
        <taxon>Solanales</taxon>
        <taxon>Solanaceae</taxon>
        <taxon>Solanoideae</taxon>
        <taxon>Datureae</taxon>
        <taxon>Datura</taxon>
    </lineage>
</organism>
<evidence type="ECO:0000313" key="2">
    <source>
        <dbReference type="Proteomes" id="UP000823775"/>
    </source>
</evidence>
<proteinExistence type="predicted"/>
<protein>
    <submittedName>
        <fullName evidence="1">Uncharacterized protein</fullName>
    </submittedName>
</protein>
<keyword evidence="2" id="KW-1185">Reference proteome</keyword>
<comment type="caution">
    <text evidence="1">The sequence shown here is derived from an EMBL/GenBank/DDBJ whole genome shotgun (WGS) entry which is preliminary data.</text>
</comment>
<name>A0ABS8WM41_DATST</name>
<sequence length="114" mass="13052">MWDSPKASLTLTPNWNSASSLRFAPHSGLPHYHMPETNSDTNCNSPFHRLYKLSALELSLLTILKSVYMGKPRPPLAEIFHFGTLPQEHFKIVRGEGSKSNNFYKRWPGLLHMM</sequence>
<gene>
    <name evidence="1" type="ORF">HAX54_049014</name>
</gene>
<accession>A0ABS8WM41</accession>
<reference evidence="1 2" key="1">
    <citation type="journal article" date="2021" name="BMC Genomics">
        <title>Datura genome reveals duplications of psychoactive alkaloid biosynthetic genes and high mutation rate following tissue culture.</title>
        <authorList>
            <person name="Rajewski A."/>
            <person name="Carter-House D."/>
            <person name="Stajich J."/>
            <person name="Litt A."/>
        </authorList>
    </citation>
    <scope>NUCLEOTIDE SEQUENCE [LARGE SCALE GENOMIC DNA]</scope>
    <source>
        <strain evidence="1">AR-01</strain>
    </source>
</reference>
<evidence type="ECO:0000313" key="1">
    <source>
        <dbReference type="EMBL" id="MCE3051159.1"/>
    </source>
</evidence>